<dbReference type="PANTHER" id="PTHR30273:SF2">
    <property type="entry name" value="PROTEIN FECR"/>
    <property type="match status" value="1"/>
</dbReference>
<accession>A0A085JPG7</accession>
<dbReference type="GO" id="GO:0016989">
    <property type="term" value="F:sigma factor antagonist activity"/>
    <property type="evidence" value="ECO:0007669"/>
    <property type="project" value="TreeGrafter"/>
</dbReference>
<dbReference type="Pfam" id="PF04773">
    <property type="entry name" value="FecR"/>
    <property type="match status" value="1"/>
</dbReference>
<dbReference type="OrthoDB" id="8641865at2"/>
<dbReference type="EMBL" id="JMPR01000008">
    <property type="protein sequence ID" value="KFD22363.1"/>
    <property type="molecule type" value="Genomic_DNA"/>
</dbReference>
<comment type="caution">
    <text evidence="3">The sequence shown here is derived from an EMBL/GenBank/DDBJ whole genome shotgun (WGS) entry which is preliminary data.</text>
</comment>
<dbReference type="PANTHER" id="PTHR30273">
    <property type="entry name" value="PERIPLASMIC SIGNAL SENSOR AND SIGMA FACTOR ACTIVATOR FECR-RELATED"/>
    <property type="match status" value="1"/>
</dbReference>
<proteinExistence type="predicted"/>
<dbReference type="eggNOG" id="COG3712">
    <property type="taxonomic scope" value="Bacteria"/>
</dbReference>
<evidence type="ECO:0000313" key="3">
    <source>
        <dbReference type="EMBL" id="KFD22363.1"/>
    </source>
</evidence>
<dbReference type="InterPro" id="IPR012373">
    <property type="entry name" value="Ferrdict_sens_TM"/>
</dbReference>
<gene>
    <name evidence="3" type="ORF">GTPT_0537</name>
</gene>
<evidence type="ECO:0000259" key="2">
    <source>
        <dbReference type="Pfam" id="PF16220"/>
    </source>
</evidence>
<name>A0A085JPG7_9GAMM</name>
<dbReference type="InterPro" id="IPR006860">
    <property type="entry name" value="FecR"/>
</dbReference>
<organism evidence="3 4">
    <name type="scientific">Tatumella ptyseos ATCC 33301</name>
    <dbReference type="NCBI Taxonomy" id="1005995"/>
    <lineage>
        <taxon>Bacteria</taxon>
        <taxon>Pseudomonadati</taxon>
        <taxon>Pseudomonadota</taxon>
        <taxon>Gammaproteobacteria</taxon>
        <taxon>Enterobacterales</taxon>
        <taxon>Erwiniaceae</taxon>
        <taxon>Tatumella</taxon>
    </lineage>
</organism>
<dbReference type="Gene3D" id="2.60.120.1440">
    <property type="match status" value="1"/>
</dbReference>
<keyword evidence="4" id="KW-1185">Reference proteome</keyword>
<evidence type="ECO:0000313" key="4">
    <source>
        <dbReference type="Proteomes" id="UP000028602"/>
    </source>
</evidence>
<reference evidence="3 4" key="1">
    <citation type="submission" date="2014-05" db="EMBL/GenBank/DDBJ databases">
        <title>ATOL: Assembling a taxonomically balanced genome-scale reconstruction of the evolutionary history of the Enterobacteriaceae.</title>
        <authorList>
            <person name="Plunkett G.III."/>
            <person name="Neeno-Eckwall E.C."/>
            <person name="Glasner J.D."/>
            <person name="Perna N.T."/>
        </authorList>
    </citation>
    <scope>NUCLEOTIDE SEQUENCE [LARGE SCALE GENOMIC DNA]</scope>
    <source>
        <strain evidence="3 4">ATCC 33301</strain>
    </source>
</reference>
<dbReference type="InterPro" id="IPR032623">
    <property type="entry name" value="FecR_N"/>
</dbReference>
<dbReference type="PIRSF" id="PIRSF018266">
    <property type="entry name" value="FecR"/>
    <property type="match status" value="1"/>
</dbReference>
<evidence type="ECO:0000259" key="1">
    <source>
        <dbReference type="Pfam" id="PF04773"/>
    </source>
</evidence>
<dbReference type="Gene3D" id="3.55.50.30">
    <property type="match status" value="1"/>
</dbReference>
<dbReference type="Proteomes" id="UP000028602">
    <property type="component" value="Unassembled WGS sequence"/>
</dbReference>
<dbReference type="NCBIfam" id="NF007296">
    <property type="entry name" value="PRK09774.1"/>
    <property type="match status" value="1"/>
</dbReference>
<sequence length="319" mass="35538">MQSSLTEARRRALRSASHWYAQLNDPQVTPQQTRQWQQWVNGHTDHQWAWQQVEALRQQITDLPAGTGRFLLKDPPATRRSVLKGLLLLFGGAATGWPLWRSEMAEGLRADYHTAKGQMMQQQLADGSTLMLNTGSAVNVRFDQQQRLIRLLYGDIAITTGKDSLHRPFRVLTRQGLLTALGTIFSVREDEESTLLTVSEHAVKVRLPDAPGQFRLVCAGESLRFTRHAFSAIQPADPQETGWQRGTLSFSDQPLSEVVATLSRYHRGLIRCTGTAGEFRLSGTFPAVNLKATLAAISATLPVTIHTLTQYVIVISNKS</sequence>
<feature type="domain" description="FecR N-terminal" evidence="2">
    <location>
        <begin position="15"/>
        <end position="56"/>
    </location>
</feature>
<feature type="domain" description="FecR protein" evidence="1">
    <location>
        <begin position="111"/>
        <end position="203"/>
    </location>
</feature>
<dbReference type="Pfam" id="PF16220">
    <property type="entry name" value="DUF4880"/>
    <property type="match status" value="1"/>
</dbReference>
<dbReference type="AlphaFoldDB" id="A0A085JPG7"/>
<dbReference type="RefSeq" id="WP_029990054.1">
    <property type="nucleotide sequence ID" value="NZ_ATMJ01000015.1"/>
</dbReference>
<protein>
    <submittedName>
        <fullName evidence="3">Membrane component of an Fe2+-dicitrate sensor</fullName>
    </submittedName>
</protein>